<gene>
    <name evidence="2" type="ORF">APAL1065_LOCUS19810</name>
</gene>
<reference evidence="2" key="1">
    <citation type="submission" date="2021-01" db="EMBL/GenBank/DDBJ databases">
        <authorList>
            <person name="Corre E."/>
            <person name="Pelletier E."/>
            <person name="Niang G."/>
            <person name="Scheremetjew M."/>
            <person name="Finn R."/>
            <person name="Kale V."/>
            <person name="Holt S."/>
            <person name="Cochrane G."/>
            <person name="Meng A."/>
            <person name="Brown T."/>
            <person name="Cohen L."/>
        </authorList>
    </citation>
    <scope>NUCLEOTIDE SEQUENCE</scope>
    <source>
        <strain evidence="2">CCMP125</strain>
    </source>
</reference>
<proteinExistence type="predicted"/>
<evidence type="ECO:0000313" key="2">
    <source>
        <dbReference type="EMBL" id="CAD9980994.1"/>
    </source>
</evidence>
<name>A0A7S3DU48_9STRA</name>
<protein>
    <submittedName>
        <fullName evidence="2">Uncharacterized protein</fullName>
    </submittedName>
</protein>
<organism evidence="2">
    <name type="scientific">Entomoneis paludosa</name>
    <dbReference type="NCBI Taxonomy" id="265537"/>
    <lineage>
        <taxon>Eukaryota</taxon>
        <taxon>Sar</taxon>
        <taxon>Stramenopiles</taxon>
        <taxon>Ochrophyta</taxon>
        <taxon>Bacillariophyta</taxon>
        <taxon>Bacillariophyceae</taxon>
        <taxon>Bacillariophycidae</taxon>
        <taxon>Entomoneidaceae</taxon>
        <taxon>Entomoneis</taxon>
    </lineage>
</organism>
<dbReference type="EMBL" id="HBHT01029479">
    <property type="protein sequence ID" value="CAD9980994.1"/>
    <property type="molecule type" value="Transcribed_RNA"/>
</dbReference>
<evidence type="ECO:0000256" key="1">
    <source>
        <dbReference type="SAM" id="MobiDB-lite"/>
    </source>
</evidence>
<dbReference type="AlphaFoldDB" id="A0A7S3DU48"/>
<feature type="region of interest" description="Disordered" evidence="1">
    <location>
        <begin position="153"/>
        <end position="177"/>
    </location>
</feature>
<accession>A0A7S3DU48</accession>
<sequence length="272" mass="30872">MQPQQHDQYEHSCSISSSCVSCFPQRVAVMRDEQLLTIEAKADSNVNLTSIIKILVRESSSGPLPRKKIVRKTRHSKHTMKKRKVHFKTSADGGHIVHRFEQSCNPEEIWWTLAEMSKFRRDSAMVVDQLKKNGEYMWALDIMIQASRIKSRETTSSRREALSGIENTNPSEDQEEKHKDIHEAFCILTTYSAITRGLELYVRSETGLSQKHTTGILARIAKKGSSALLAKESRLASQPSVHFARTMASIDVLEAAQIYLTDHPHHHPAMIL</sequence>